<dbReference type="EMBL" id="BAABFA010000007">
    <property type="protein sequence ID" value="GAA4462135.1"/>
    <property type="molecule type" value="Genomic_DNA"/>
</dbReference>
<organism evidence="1 2">
    <name type="scientific">Nemorincola caseinilytica</name>
    <dbReference type="NCBI Taxonomy" id="2054315"/>
    <lineage>
        <taxon>Bacteria</taxon>
        <taxon>Pseudomonadati</taxon>
        <taxon>Bacteroidota</taxon>
        <taxon>Chitinophagia</taxon>
        <taxon>Chitinophagales</taxon>
        <taxon>Chitinophagaceae</taxon>
        <taxon>Nemorincola</taxon>
    </lineage>
</organism>
<sequence length="151" mass="16659">MLLLAACKDHTALSERQRAEVSGEVKTMLYKYCADVKARGLHAEYDHIDNSGEFFWVPPGATAPLCFDTVISMIGRNAGMYKDVNNTFDTLVVTPLTTRLAAYSARIRSATTDTAGKYVVVYLVETGTVIKRKNGWKLLCGQTSVCPMRAE</sequence>
<evidence type="ECO:0008006" key="3">
    <source>
        <dbReference type="Google" id="ProtNLM"/>
    </source>
</evidence>
<accession>A0ABP8N6E9</accession>
<reference evidence="2" key="1">
    <citation type="journal article" date="2019" name="Int. J. Syst. Evol. Microbiol.">
        <title>The Global Catalogue of Microorganisms (GCM) 10K type strain sequencing project: providing services to taxonomists for standard genome sequencing and annotation.</title>
        <authorList>
            <consortium name="The Broad Institute Genomics Platform"/>
            <consortium name="The Broad Institute Genome Sequencing Center for Infectious Disease"/>
            <person name="Wu L."/>
            <person name="Ma J."/>
        </authorList>
    </citation>
    <scope>NUCLEOTIDE SEQUENCE [LARGE SCALE GENOMIC DNA]</scope>
    <source>
        <strain evidence="2">JCM 32105</strain>
    </source>
</reference>
<protein>
    <recommendedName>
        <fullName evidence="3">SnoaL-like domain-containing protein</fullName>
    </recommendedName>
</protein>
<evidence type="ECO:0000313" key="2">
    <source>
        <dbReference type="Proteomes" id="UP001500067"/>
    </source>
</evidence>
<gene>
    <name evidence="1" type="ORF">GCM10023093_08130</name>
</gene>
<dbReference type="InterPro" id="IPR032710">
    <property type="entry name" value="NTF2-like_dom_sf"/>
</dbReference>
<comment type="caution">
    <text evidence="1">The sequence shown here is derived from an EMBL/GenBank/DDBJ whole genome shotgun (WGS) entry which is preliminary data.</text>
</comment>
<dbReference type="SUPFAM" id="SSF54427">
    <property type="entry name" value="NTF2-like"/>
    <property type="match status" value="1"/>
</dbReference>
<keyword evidence="2" id="KW-1185">Reference proteome</keyword>
<proteinExistence type="predicted"/>
<evidence type="ECO:0000313" key="1">
    <source>
        <dbReference type="EMBL" id="GAA4462135.1"/>
    </source>
</evidence>
<dbReference type="Proteomes" id="UP001500067">
    <property type="component" value="Unassembled WGS sequence"/>
</dbReference>
<name>A0ABP8N6E9_9BACT</name>